<dbReference type="AlphaFoldDB" id="A0A5K1HN75"/>
<dbReference type="InterPro" id="IPR008948">
    <property type="entry name" value="L-Aspartase-like"/>
</dbReference>
<gene>
    <name evidence="4" type="ORF">NYM_LOCUS30381</name>
</gene>
<evidence type="ECO:0000256" key="2">
    <source>
        <dbReference type="ARBA" id="ARBA00004734"/>
    </source>
</evidence>
<comment type="pathway">
    <text evidence="1">Purine metabolism; IMP biosynthesis via de novo pathway; 5-amino-1-(5-phospho-D-ribosyl)imidazole-4-carboxamide from 5-amino-1-(5-phospho-D-ribosyl)imidazole-4-carboxylate: step 2/2.</text>
</comment>
<accession>A0A5K1HN75</accession>
<evidence type="ECO:0000259" key="3">
    <source>
        <dbReference type="Pfam" id="PF08328"/>
    </source>
</evidence>
<evidence type="ECO:0000313" key="4">
    <source>
        <dbReference type="EMBL" id="VVW89423.1"/>
    </source>
</evidence>
<dbReference type="InterPro" id="IPR013539">
    <property type="entry name" value="PurB_C"/>
</dbReference>
<dbReference type="Pfam" id="PF08328">
    <property type="entry name" value="ASL_C"/>
    <property type="match status" value="1"/>
</dbReference>
<evidence type="ECO:0000256" key="1">
    <source>
        <dbReference type="ARBA" id="ARBA00004706"/>
    </source>
</evidence>
<reference evidence="4" key="1">
    <citation type="submission" date="2019-09" db="EMBL/GenBank/DDBJ databases">
        <authorList>
            <person name="Zhang L."/>
        </authorList>
    </citation>
    <scope>NUCLEOTIDE SEQUENCE</scope>
</reference>
<dbReference type="PANTHER" id="PTHR43411">
    <property type="entry name" value="ADENYLOSUCCINATE LYASE"/>
    <property type="match status" value="1"/>
</dbReference>
<dbReference type="GO" id="GO:0006188">
    <property type="term" value="P:IMP biosynthetic process"/>
    <property type="evidence" value="ECO:0007669"/>
    <property type="project" value="InterPro"/>
</dbReference>
<sequence length="73" mass="8086">MPHKVNPIDFENCEGNLGVANSLIDHFRSKLPISRQQRDLSDSTVLRNQGSALGYSLIAYDSLLKGLNKIDSN</sequence>
<dbReference type="SUPFAM" id="SSF48557">
    <property type="entry name" value="L-aspartase-like"/>
    <property type="match status" value="1"/>
</dbReference>
<name>A0A5K1HN75_9MAGN</name>
<proteinExistence type="predicted"/>
<dbReference type="InterPro" id="IPR047136">
    <property type="entry name" value="PurB_bact"/>
</dbReference>
<dbReference type="GO" id="GO:0004018">
    <property type="term" value="F:N6-(1,2-dicarboxyethyl)AMP AMP-lyase (fumarate-forming) activity"/>
    <property type="evidence" value="ECO:0007669"/>
    <property type="project" value="InterPro"/>
</dbReference>
<dbReference type="EMBL" id="LR722203">
    <property type="protein sequence ID" value="VVW89423.1"/>
    <property type="molecule type" value="Genomic_DNA"/>
</dbReference>
<dbReference type="Gene3D" id="1.20.200.10">
    <property type="entry name" value="Fumarase/aspartase (Central domain)"/>
    <property type="match status" value="1"/>
</dbReference>
<organism evidence="4">
    <name type="scientific">Nymphaea colorata</name>
    <name type="common">pocket water lily</name>
    <dbReference type="NCBI Taxonomy" id="210225"/>
    <lineage>
        <taxon>Eukaryota</taxon>
        <taxon>Viridiplantae</taxon>
        <taxon>Streptophyta</taxon>
        <taxon>Embryophyta</taxon>
        <taxon>Tracheophyta</taxon>
        <taxon>Spermatophyta</taxon>
        <taxon>Magnoliopsida</taxon>
        <taxon>Nymphaeales</taxon>
        <taxon>Nymphaeaceae</taxon>
        <taxon>Nymphaea</taxon>
    </lineage>
</organism>
<comment type="pathway">
    <text evidence="2">Purine metabolism; AMP biosynthesis via de novo pathway; AMP from IMP: step 2/2.</text>
</comment>
<dbReference type="PANTHER" id="PTHR43411:SF1">
    <property type="entry name" value="ADENYLOSUCCINATE LYASE"/>
    <property type="match status" value="1"/>
</dbReference>
<feature type="domain" description="Adenylosuccinate lyase PurB C-terminal" evidence="3">
    <location>
        <begin position="34"/>
        <end position="73"/>
    </location>
</feature>
<protein>
    <recommendedName>
        <fullName evidence="3">Adenylosuccinate lyase PurB C-terminal domain-containing protein</fullName>
    </recommendedName>
</protein>